<dbReference type="SUPFAM" id="SSF48403">
    <property type="entry name" value="Ankyrin repeat"/>
    <property type="match status" value="1"/>
</dbReference>
<dbReference type="InterPro" id="IPR027417">
    <property type="entry name" value="P-loop_NTPase"/>
</dbReference>
<dbReference type="Pfam" id="PF00023">
    <property type="entry name" value="Ank"/>
    <property type="match status" value="1"/>
</dbReference>
<dbReference type="InterPro" id="IPR056884">
    <property type="entry name" value="NPHP3-like_N"/>
</dbReference>
<keyword evidence="6" id="KW-1185">Reference proteome</keyword>
<dbReference type="Gene3D" id="1.25.40.20">
    <property type="entry name" value="Ankyrin repeat-containing domain"/>
    <property type="match status" value="1"/>
</dbReference>
<keyword evidence="1" id="KW-0677">Repeat</keyword>
<dbReference type="SMART" id="SM00248">
    <property type="entry name" value="ANK"/>
    <property type="match status" value="4"/>
</dbReference>
<reference evidence="7" key="2">
    <citation type="submission" date="2020-04" db="EMBL/GenBank/DDBJ databases">
        <authorList>
            <consortium name="NCBI Genome Project"/>
        </authorList>
    </citation>
    <scope>NUCLEOTIDE SEQUENCE</scope>
    <source>
        <strain evidence="7">CBS 781.70</strain>
    </source>
</reference>
<keyword evidence="2" id="KW-0040">ANK repeat</keyword>
<gene>
    <name evidence="5 7" type="ORF">P152DRAFT_437941</name>
</gene>
<feature type="repeat" description="ANK" evidence="2">
    <location>
        <begin position="619"/>
        <end position="642"/>
    </location>
</feature>
<evidence type="ECO:0000313" key="7">
    <source>
        <dbReference type="RefSeq" id="XP_033533140.1"/>
    </source>
</evidence>
<reference evidence="5 7" key="1">
    <citation type="submission" date="2020-01" db="EMBL/GenBank/DDBJ databases">
        <authorList>
            <consortium name="DOE Joint Genome Institute"/>
            <person name="Haridas S."/>
            <person name="Albert R."/>
            <person name="Binder M."/>
            <person name="Bloem J."/>
            <person name="Labutti K."/>
            <person name="Salamov A."/>
            <person name="Andreopoulos B."/>
            <person name="Baker S.E."/>
            <person name="Barry K."/>
            <person name="Bills G."/>
            <person name="Bluhm B.H."/>
            <person name="Cannon C."/>
            <person name="Castanera R."/>
            <person name="Culley D.E."/>
            <person name="Daum C."/>
            <person name="Ezra D."/>
            <person name="Gonzalez J.B."/>
            <person name="Henrissat B."/>
            <person name="Kuo A."/>
            <person name="Liang C."/>
            <person name="Lipzen A."/>
            <person name="Lutzoni F."/>
            <person name="Magnuson J."/>
            <person name="Mondo S."/>
            <person name="Nolan M."/>
            <person name="Ohm R."/>
            <person name="Pangilinan J."/>
            <person name="Park H.-J."/>
            <person name="Ramirez L."/>
            <person name="Alfaro M."/>
            <person name="Sun H."/>
            <person name="Tritt A."/>
            <person name="Yoshinaga Y."/>
            <person name="Zwiers L.-H."/>
            <person name="Turgeon B.G."/>
            <person name="Goodwin S.B."/>
            <person name="Spatafora J.W."/>
            <person name="Crous P.W."/>
            <person name="Grigoriev I.V."/>
        </authorList>
    </citation>
    <scope>NUCLEOTIDE SEQUENCE</scope>
    <source>
        <strain evidence="5 7">CBS 781.70</strain>
    </source>
</reference>
<dbReference type="Pfam" id="PF22939">
    <property type="entry name" value="WHD_GPIID"/>
    <property type="match status" value="1"/>
</dbReference>
<evidence type="ECO:0000256" key="2">
    <source>
        <dbReference type="PROSITE-ProRule" id="PRU00023"/>
    </source>
</evidence>
<evidence type="ECO:0000259" key="3">
    <source>
        <dbReference type="Pfam" id="PF22939"/>
    </source>
</evidence>
<dbReference type="InterPro" id="IPR054471">
    <property type="entry name" value="GPIID_WHD"/>
</dbReference>
<feature type="repeat" description="ANK" evidence="2">
    <location>
        <begin position="550"/>
        <end position="582"/>
    </location>
</feature>
<dbReference type="RefSeq" id="XP_033533140.1">
    <property type="nucleotide sequence ID" value="XM_033677593.1"/>
</dbReference>
<dbReference type="GeneID" id="54418163"/>
<dbReference type="PROSITE" id="PS50297">
    <property type="entry name" value="ANK_REP_REGION"/>
    <property type="match status" value="2"/>
</dbReference>
<dbReference type="PROSITE" id="PS50088">
    <property type="entry name" value="ANK_REPEAT"/>
    <property type="match status" value="2"/>
</dbReference>
<accession>A0A6G1G125</accession>
<evidence type="ECO:0000313" key="5">
    <source>
        <dbReference type="EMBL" id="KAF1811509.1"/>
    </source>
</evidence>
<dbReference type="PANTHER" id="PTHR10039">
    <property type="entry name" value="AMELOGENIN"/>
    <property type="match status" value="1"/>
</dbReference>
<dbReference type="AlphaFoldDB" id="A0A6G1G125"/>
<dbReference type="EMBL" id="ML975161">
    <property type="protein sequence ID" value="KAF1811509.1"/>
    <property type="molecule type" value="Genomic_DNA"/>
</dbReference>
<evidence type="ECO:0000259" key="4">
    <source>
        <dbReference type="Pfam" id="PF24883"/>
    </source>
</evidence>
<evidence type="ECO:0000256" key="1">
    <source>
        <dbReference type="ARBA" id="ARBA00022737"/>
    </source>
</evidence>
<proteinExistence type="predicted"/>
<feature type="domain" description="Nephrocystin 3-like N-terminal" evidence="4">
    <location>
        <begin position="57"/>
        <end position="221"/>
    </location>
</feature>
<protein>
    <submittedName>
        <fullName evidence="5 7">Ankyrin</fullName>
    </submittedName>
</protein>
<dbReference type="InterPro" id="IPR036770">
    <property type="entry name" value="Ankyrin_rpt-contain_sf"/>
</dbReference>
<dbReference type="PANTHER" id="PTHR10039:SF15">
    <property type="entry name" value="NACHT DOMAIN-CONTAINING PROTEIN"/>
    <property type="match status" value="1"/>
</dbReference>
<name>A0A6G1G125_9PEZI</name>
<dbReference type="OrthoDB" id="195446at2759"/>
<dbReference type="InterPro" id="IPR002110">
    <property type="entry name" value="Ankyrin_rpt"/>
</dbReference>
<dbReference type="Pfam" id="PF12796">
    <property type="entry name" value="Ank_2"/>
    <property type="match status" value="1"/>
</dbReference>
<sequence>MRNAIPFLQADIVTIRDTQSLQWDAQKLQQRQTMLDWLSPTDFPAQQHDIISRRQEDTGQWFIDSPEFQEWSQGANRTLFCPGIPGAGKTMMTAIAIDHLCRTVQSDNVEIAYLFCSYKAKADQSVFNLLTALLKQLVQSQPDMATPVTRMYDYHTKKKSRPSLSDIFEALQSVCSNQTTVYILVDALDECADTDGGRGRLIDKLCELQTKGDLRLMLTSRFIPEVTERFRSSPSLEVRASDSDVRHFIDGHIPRLPKCIQRNEELQNLVQDKIAGAVDGMFLLARLHVDSLLDKRNKQSVMSTLEKLTKGSAALEKAYGEAIKRIDGQLDNDRSLARCALSWITYAQRPLTTRELCHALAIEPDDKTLNNDSVDDVEDVISVCAGLVTVDEESNVIRLVHYTTQEYFERIRLEWNPSAQEAITVACLTYLSFDAFRSGSCANDRAFAEKLTENAFYDYSARYWSEHIRPVEKTTSSLALAFLCDEALVDAAIQAVSMSNYKYEGYSTRFPNQTTGMHLAARYGLLYLTEKLLVGKCGDIGIEADSKDSFGRTSLSWAAARGHEAVVRLLVERDDDVDPNSKDLFGRAPLSAAAVNGYEGAVALLLTKKSIEPGSQDMFGRTPLSDAVKRGYLPIVELLLQRLKGQGNPVTKQELPAVRRPTVDPKCRIFCSICLAPIPDFDSHHHCGICDHGDFDMCEDCLASGAVCTDLSHTLAKRTVREGVLVNVTN</sequence>
<dbReference type="Proteomes" id="UP000504638">
    <property type="component" value="Unplaced"/>
</dbReference>
<dbReference type="Gene3D" id="3.40.50.300">
    <property type="entry name" value="P-loop containing nucleotide triphosphate hydrolases"/>
    <property type="match status" value="1"/>
</dbReference>
<feature type="domain" description="GPI inositol-deacylase winged helix" evidence="3">
    <location>
        <begin position="333"/>
        <end position="408"/>
    </location>
</feature>
<reference evidence="7" key="3">
    <citation type="submission" date="2025-04" db="UniProtKB">
        <authorList>
            <consortium name="RefSeq"/>
        </authorList>
    </citation>
    <scope>IDENTIFICATION</scope>
    <source>
        <strain evidence="7">CBS 781.70</strain>
    </source>
</reference>
<organism evidence="5">
    <name type="scientific">Eremomyces bilateralis CBS 781.70</name>
    <dbReference type="NCBI Taxonomy" id="1392243"/>
    <lineage>
        <taxon>Eukaryota</taxon>
        <taxon>Fungi</taxon>
        <taxon>Dikarya</taxon>
        <taxon>Ascomycota</taxon>
        <taxon>Pezizomycotina</taxon>
        <taxon>Dothideomycetes</taxon>
        <taxon>Dothideomycetes incertae sedis</taxon>
        <taxon>Eremomycetales</taxon>
        <taxon>Eremomycetaceae</taxon>
        <taxon>Eremomyces</taxon>
    </lineage>
</organism>
<dbReference type="Pfam" id="PF24883">
    <property type="entry name" value="NPHP3_N"/>
    <property type="match status" value="1"/>
</dbReference>
<dbReference type="SUPFAM" id="SSF57850">
    <property type="entry name" value="RING/U-box"/>
    <property type="match status" value="1"/>
</dbReference>
<dbReference type="SUPFAM" id="SSF52540">
    <property type="entry name" value="P-loop containing nucleoside triphosphate hydrolases"/>
    <property type="match status" value="1"/>
</dbReference>
<evidence type="ECO:0000313" key="6">
    <source>
        <dbReference type="Proteomes" id="UP000504638"/>
    </source>
</evidence>